<keyword evidence="1" id="KW-0812">Transmembrane</keyword>
<name>A0A2T7NIB3_POMCA</name>
<feature type="transmembrane region" description="Helical" evidence="1">
    <location>
        <begin position="45"/>
        <end position="69"/>
    </location>
</feature>
<evidence type="ECO:0000313" key="3">
    <source>
        <dbReference type="Proteomes" id="UP000245119"/>
    </source>
</evidence>
<dbReference type="Proteomes" id="UP000245119">
    <property type="component" value="Linkage Group LG12"/>
</dbReference>
<accession>A0A2T7NIB3</accession>
<dbReference type="EMBL" id="PZQS01000012">
    <property type="protein sequence ID" value="PVD20888.1"/>
    <property type="molecule type" value="Genomic_DNA"/>
</dbReference>
<protein>
    <submittedName>
        <fullName evidence="2">Uncharacterized protein</fullName>
    </submittedName>
</protein>
<sequence length="127" mass="13702">MTREGDVLITSSVDPALLFNSSLDTGHEEDESSVDRKDDTITDTLAAAVIGVLACFVIIVLILIIRGIYRRRTRTPRREVTQITAVSADINDGFGSVGGYDSIRHVNDSISWEPVVASDTGFSSSVS</sequence>
<keyword evidence="3" id="KW-1185">Reference proteome</keyword>
<proteinExistence type="predicted"/>
<reference evidence="2 3" key="1">
    <citation type="submission" date="2018-04" db="EMBL/GenBank/DDBJ databases">
        <title>The genome of golden apple snail Pomacea canaliculata provides insight into stress tolerance and invasive adaptation.</title>
        <authorList>
            <person name="Liu C."/>
            <person name="Liu B."/>
            <person name="Ren Y."/>
            <person name="Zhang Y."/>
            <person name="Wang H."/>
            <person name="Li S."/>
            <person name="Jiang F."/>
            <person name="Yin L."/>
            <person name="Zhang G."/>
            <person name="Qian W."/>
            <person name="Fan W."/>
        </authorList>
    </citation>
    <scope>NUCLEOTIDE SEQUENCE [LARGE SCALE GENOMIC DNA]</scope>
    <source>
        <strain evidence="2">SZHN2017</strain>
        <tissue evidence="2">Muscle</tissue>
    </source>
</reference>
<organism evidence="2 3">
    <name type="scientific">Pomacea canaliculata</name>
    <name type="common">Golden apple snail</name>
    <dbReference type="NCBI Taxonomy" id="400727"/>
    <lineage>
        <taxon>Eukaryota</taxon>
        <taxon>Metazoa</taxon>
        <taxon>Spiralia</taxon>
        <taxon>Lophotrochozoa</taxon>
        <taxon>Mollusca</taxon>
        <taxon>Gastropoda</taxon>
        <taxon>Caenogastropoda</taxon>
        <taxon>Architaenioglossa</taxon>
        <taxon>Ampullarioidea</taxon>
        <taxon>Ampullariidae</taxon>
        <taxon>Pomacea</taxon>
    </lineage>
</organism>
<gene>
    <name evidence="2" type="ORF">C0Q70_19051</name>
</gene>
<keyword evidence="1" id="KW-0472">Membrane</keyword>
<evidence type="ECO:0000313" key="2">
    <source>
        <dbReference type="EMBL" id="PVD20888.1"/>
    </source>
</evidence>
<keyword evidence="1" id="KW-1133">Transmembrane helix</keyword>
<dbReference type="AlphaFoldDB" id="A0A2T7NIB3"/>
<comment type="caution">
    <text evidence="2">The sequence shown here is derived from an EMBL/GenBank/DDBJ whole genome shotgun (WGS) entry which is preliminary data.</text>
</comment>
<evidence type="ECO:0000256" key="1">
    <source>
        <dbReference type="SAM" id="Phobius"/>
    </source>
</evidence>